<evidence type="ECO:0000259" key="1">
    <source>
        <dbReference type="PROSITE" id="PS51186"/>
    </source>
</evidence>
<dbReference type="PROSITE" id="PS51186">
    <property type="entry name" value="GNAT"/>
    <property type="match status" value="1"/>
</dbReference>
<dbReference type="Gene3D" id="3.40.630.30">
    <property type="match status" value="1"/>
</dbReference>
<reference evidence="2 3" key="1">
    <citation type="submission" date="2012-12" db="EMBL/GenBank/DDBJ databases">
        <title>The Genome Sequence of Bacillus cereus ISP2954.</title>
        <authorList>
            <consortium name="The Broad Institute Genome Sequencing Platform"/>
            <consortium name="The Broad Institute Genome Sequencing Center for Infectious Disease"/>
            <person name="Feldgarden M."/>
            <person name="Van der Auwera G.A."/>
            <person name="Mahillon J."/>
            <person name="Duprez V."/>
            <person name="Timmery S."/>
            <person name="Mattelet C."/>
            <person name="Dierick K."/>
            <person name="Sun M."/>
            <person name="Yu Z."/>
            <person name="Zhu L."/>
            <person name="Hu X."/>
            <person name="Shank E.B."/>
            <person name="Swiecicka I."/>
            <person name="Hansen B.M."/>
            <person name="Andrup L."/>
            <person name="Walker B."/>
            <person name="Young S.K."/>
            <person name="Zeng Q."/>
            <person name="Gargeya S."/>
            <person name="Fitzgerald M."/>
            <person name="Haas B."/>
            <person name="Abouelleil A."/>
            <person name="Alvarado L."/>
            <person name="Arachchi H.M."/>
            <person name="Berlin A.M."/>
            <person name="Chapman S.B."/>
            <person name="Dewar J."/>
            <person name="Goldberg J."/>
            <person name="Griggs A."/>
            <person name="Gujja S."/>
            <person name="Hansen M."/>
            <person name="Howarth C."/>
            <person name="Imamovic A."/>
            <person name="Larimer J."/>
            <person name="McCowan C."/>
            <person name="Murphy C."/>
            <person name="Neiman D."/>
            <person name="Pearson M."/>
            <person name="Priest M."/>
            <person name="Roberts A."/>
            <person name="Saif S."/>
            <person name="Shea T."/>
            <person name="Sisk P."/>
            <person name="Sykes S."/>
            <person name="Wortman J."/>
            <person name="Nusbaum C."/>
            <person name="Birren B."/>
        </authorList>
    </citation>
    <scope>NUCLEOTIDE SEQUENCE [LARGE SCALE GENOMIC DNA]</scope>
    <source>
        <strain evidence="2 3">ISP2954</strain>
    </source>
</reference>
<dbReference type="Pfam" id="PF00583">
    <property type="entry name" value="Acetyltransf_1"/>
    <property type="match status" value="1"/>
</dbReference>
<accession>A0A9W5QAW9</accession>
<protein>
    <submittedName>
        <fullName evidence="2">Ribosomal-protein-alanine acetyltransferase</fullName>
    </submittedName>
</protein>
<dbReference type="RefSeq" id="WP_000351148.1">
    <property type="nucleotide sequence ID" value="NZ_KB976769.1"/>
</dbReference>
<dbReference type="SUPFAM" id="SSF55729">
    <property type="entry name" value="Acyl-CoA N-acyltransferases (Nat)"/>
    <property type="match status" value="1"/>
</dbReference>
<dbReference type="Proteomes" id="UP000013989">
    <property type="component" value="Unassembled WGS sequence"/>
</dbReference>
<dbReference type="InterPro" id="IPR000182">
    <property type="entry name" value="GNAT_dom"/>
</dbReference>
<evidence type="ECO:0000313" key="2">
    <source>
        <dbReference type="EMBL" id="EOP54051.1"/>
    </source>
</evidence>
<dbReference type="GO" id="GO:0016747">
    <property type="term" value="F:acyltransferase activity, transferring groups other than amino-acyl groups"/>
    <property type="evidence" value="ECO:0007669"/>
    <property type="project" value="InterPro"/>
</dbReference>
<evidence type="ECO:0000313" key="3">
    <source>
        <dbReference type="Proteomes" id="UP000013989"/>
    </source>
</evidence>
<dbReference type="InterPro" id="IPR016181">
    <property type="entry name" value="Acyl_CoA_acyltransferase"/>
</dbReference>
<feature type="domain" description="N-acetyltransferase" evidence="1">
    <location>
        <begin position="1"/>
        <end position="173"/>
    </location>
</feature>
<dbReference type="AlphaFoldDB" id="A0A9W5QAW9"/>
<dbReference type="EMBL" id="AHEJ01000116">
    <property type="protein sequence ID" value="EOP54051.1"/>
    <property type="molecule type" value="Genomic_DNA"/>
</dbReference>
<proteinExistence type="predicted"/>
<organism evidence="2 3">
    <name type="scientific">Bacillus cereus ISP2954</name>
    <dbReference type="NCBI Taxonomy" id="1053215"/>
    <lineage>
        <taxon>Bacteria</taxon>
        <taxon>Bacillati</taxon>
        <taxon>Bacillota</taxon>
        <taxon>Bacilli</taxon>
        <taxon>Bacillales</taxon>
        <taxon>Bacillaceae</taxon>
        <taxon>Bacillus</taxon>
        <taxon>Bacillus cereus group</taxon>
    </lineage>
</organism>
<gene>
    <name evidence="2" type="ORF">IGU_02515</name>
</gene>
<comment type="caution">
    <text evidence="2">The sequence shown here is derived from an EMBL/GenBank/DDBJ whole genome shotgun (WGS) entry which is preliminary data.</text>
</comment>
<sequence>MDIHKLTEEEANEINTWTYEEPYNLYSFSGEKEVMEELLDGTYYGCCDDQGDLIGYFCFGANAQVPGGRDAHLYGGRDAHLYGGRDAHLYGGEDVIDIGLGMKPALTGKGMGKEFFQAGIAFATKEFNAKMFRLSVATFNTRAITLYKNIGFKQGPIFLSRGREFMLMEYERPSA</sequence>
<name>A0A9W5QAW9_BACCE</name>